<comment type="caution">
    <text evidence="2">The sequence shown here is derived from an EMBL/GenBank/DDBJ whole genome shotgun (WGS) entry which is preliminary data.</text>
</comment>
<reference evidence="2 3" key="1">
    <citation type="submission" date="2023-12" db="EMBL/GenBank/DDBJ databases">
        <title>Baltic Sea Cyanobacteria.</title>
        <authorList>
            <person name="Delbaje E."/>
            <person name="Fewer D.P."/>
            <person name="Shishido T.K."/>
        </authorList>
    </citation>
    <scope>NUCLEOTIDE SEQUENCE [LARGE SCALE GENOMIC DNA]</scope>
    <source>
        <strain evidence="2 3">UHCC 0370</strain>
    </source>
</reference>
<dbReference type="Proteomes" id="UP001301388">
    <property type="component" value="Unassembled WGS sequence"/>
</dbReference>
<dbReference type="Gene3D" id="3.30.2310.20">
    <property type="entry name" value="RelE-like"/>
    <property type="match status" value="1"/>
</dbReference>
<evidence type="ECO:0000313" key="2">
    <source>
        <dbReference type="EMBL" id="MEA5480173.1"/>
    </source>
</evidence>
<evidence type="ECO:0000256" key="1">
    <source>
        <dbReference type="ARBA" id="ARBA00022649"/>
    </source>
</evidence>
<protein>
    <submittedName>
        <fullName evidence="2">Type II toxin-antitoxin system mRNA interferase toxin, RelE/StbE family</fullName>
    </submittedName>
</protein>
<dbReference type="RefSeq" id="WP_281009154.1">
    <property type="nucleotide sequence ID" value="NZ_JAYGIE010000112.1"/>
</dbReference>
<proteinExistence type="predicted"/>
<dbReference type="Pfam" id="PF15738">
    <property type="entry name" value="YafQ_toxin"/>
    <property type="match status" value="1"/>
</dbReference>
<dbReference type="InterPro" id="IPR035093">
    <property type="entry name" value="RelE/ParE_toxin_dom_sf"/>
</dbReference>
<evidence type="ECO:0000313" key="3">
    <source>
        <dbReference type="Proteomes" id="UP001301388"/>
    </source>
</evidence>
<name>A0ABU5TPA4_9CYAN</name>
<dbReference type="InterPro" id="IPR004386">
    <property type="entry name" value="Toxin_YafQ-like"/>
</dbReference>
<dbReference type="SUPFAM" id="SSF143011">
    <property type="entry name" value="RelE-like"/>
    <property type="match status" value="1"/>
</dbReference>
<keyword evidence="1" id="KW-1277">Toxin-antitoxin system</keyword>
<dbReference type="EMBL" id="JAYGIE010000112">
    <property type="protein sequence ID" value="MEA5480173.1"/>
    <property type="molecule type" value="Genomic_DNA"/>
</dbReference>
<accession>A0ABU5TPA4</accession>
<gene>
    <name evidence="2" type="ORF">VB774_21290</name>
</gene>
<dbReference type="NCBIfam" id="TIGR02385">
    <property type="entry name" value="RelE_StbE"/>
    <property type="match status" value="1"/>
</dbReference>
<dbReference type="InterPro" id="IPR007712">
    <property type="entry name" value="RelE/ParE_toxin"/>
</dbReference>
<sequence length="93" mass="10704">MREIVLTPKFKRAFRKFVKRNSQLESKLIQILQLMKEDVFATQLSTHSLQGKLAGLKACSCGYDCRILFTIEISQEQTEVIVLLDIGTHNEVY</sequence>
<keyword evidence="3" id="KW-1185">Reference proteome</keyword>
<organism evidence="2 3">
    <name type="scientific">Pseudanabaena galeata UHCC 0370</name>
    <dbReference type="NCBI Taxonomy" id="3110310"/>
    <lineage>
        <taxon>Bacteria</taxon>
        <taxon>Bacillati</taxon>
        <taxon>Cyanobacteriota</taxon>
        <taxon>Cyanophyceae</taxon>
        <taxon>Pseudanabaenales</taxon>
        <taxon>Pseudanabaenaceae</taxon>
        <taxon>Pseudanabaena</taxon>
    </lineage>
</organism>